<feature type="compositionally biased region" description="Polar residues" evidence="1">
    <location>
        <begin position="1"/>
        <end position="13"/>
    </location>
</feature>
<keyword evidence="3" id="KW-1185">Reference proteome</keyword>
<sequence>MSSSEDANSNCSISLNAPHSSPNNSNPQSPIRSPGLPELPKLLDENGRDLLSDEVSVEGSTLARKWSNATLRRFDRFWYGPARNLFSQGTQDEGSPVQDSVSGRGSMSVERSHLTIIDNPEHNVMEADELPRFLKAEDNYRRVFHRPLSRFYKPKILQEKLFGPENYKDWAVAMEEKMRQCSRAWRWEGDIMLALLYGDSSSQWTRLKPKVWMMIYSNVSPHIQPRLAALESLDAHEAWQHLERTCGGRVPLRARSVKGVRDIMSIRYDKCLSLKEYLDRMILCIRAIECNPHGEKERYRGGKRSEGMENEWLWCQFILVNLGPEWESWVSELMEKSKDGGHMADAITNLHRLFQIIEAEEARRIQASRYTKFGES</sequence>
<comment type="caution">
    <text evidence="2">The sequence shown here is derived from an EMBL/GenBank/DDBJ whole genome shotgun (WGS) entry which is preliminary data.</text>
</comment>
<protein>
    <submittedName>
        <fullName evidence="2">Uncharacterized protein</fullName>
    </submittedName>
</protein>
<organism evidence="2 3">
    <name type="scientific">Penicillium brevicompactum</name>
    <dbReference type="NCBI Taxonomy" id="5074"/>
    <lineage>
        <taxon>Eukaryota</taxon>
        <taxon>Fungi</taxon>
        <taxon>Dikarya</taxon>
        <taxon>Ascomycota</taxon>
        <taxon>Pezizomycotina</taxon>
        <taxon>Eurotiomycetes</taxon>
        <taxon>Eurotiomycetidae</taxon>
        <taxon>Eurotiales</taxon>
        <taxon>Aspergillaceae</taxon>
        <taxon>Penicillium</taxon>
    </lineage>
</organism>
<evidence type="ECO:0000313" key="3">
    <source>
        <dbReference type="Proteomes" id="UP001148299"/>
    </source>
</evidence>
<evidence type="ECO:0000256" key="1">
    <source>
        <dbReference type="SAM" id="MobiDB-lite"/>
    </source>
</evidence>
<gene>
    <name evidence="2" type="ORF">N7541_009626</name>
</gene>
<dbReference type="Proteomes" id="UP001148299">
    <property type="component" value="Unassembled WGS sequence"/>
</dbReference>
<accession>A0A9W9QM13</accession>
<reference evidence="2" key="2">
    <citation type="journal article" date="2023" name="IMA Fungus">
        <title>Comparative genomic study of the Penicillium genus elucidates a diverse pangenome and 15 lateral gene transfer events.</title>
        <authorList>
            <person name="Petersen C."/>
            <person name="Sorensen T."/>
            <person name="Nielsen M.R."/>
            <person name="Sondergaard T.E."/>
            <person name="Sorensen J.L."/>
            <person name="Fitzpatrick D.A."/>
            <person name="Frisvad J.C."/>
            <person name="Nielsen K.L."/>
        </authorList>
    </citation>
    <scope>NUCLEOTIDE SEQUENCE</scope>
    <source>
        <strain evidence="2">IBT 35675</strain>
    </source>
</reference>
<name>A0A9W9QM13_PENBR</name>
<evidence type="ECO:0000313" key="2">
    <source>
        <dbReference type="EMBL" id="KAJ5340502.1"/>
    </source>
</evidence>
<proteinExistence type="predicted"/>
<reference evidence="2" key="1">
    <citation type="submission" date="2022-12" db="EMBL/GenBank/DDBJ databases">
        <authorList>
            <person name="Petersen C."/>
        </authorList>
    </citation>
    <scope>NUCLEOTIDE SEQUENCE</scope>
    <source>
        <strain evidence="2">IBT 35675</strain>
    </source>
</reference>
<dbReference type="AlphaFoldDB" id="A0A9W9QM13"/>
<dbReference type="EMBL" id="JAPZBR010000008">
    <property type="protein sequence ID" value="KAJ5340502.1"/>
    <property type="molecule type" value="Genomic_DNA"/>
</dbReference>
<feature type="compositionally biased region" description="Low complexity" evidence="1">
    <location>
        <begin position="14"/>
        <end position="34"/>
    </location>
</feature>
<feature type="region of interest" description="Disordered" evidence="1">
    <location>
        <begin position="1"/>
        <end position="43"/>
    </location>
</feature>